<accession>A0A5E4T4Y5</accession>
<sequence length="217" mass="24030">MTGIVTSPAPTATRPAATRIATSLADRADFRVIARWIDARSQVLDLGCGDGALLRLLCDELDVQGYGVEIEDDGVLAAAKLGINVIQQDMEGGLRLFEDQSFDTVILSQTLQTIHRTADILRETVRVGREAIVSFPNFGYWPHRWSVLQGRMPVSKSLPFQWHNTPNVRVLTIRDFEALAPDVGVKILDRAVLHNGRLITVGANWRGSLAVYRVKRS</sequence>
<dbReference type="InterPro" id="IPR010743">
    <property type="entry name" value="Methionine_synth_MetW"/>
</dbReference>
<dbReference type="Proteomes" id="UP000414233">
    <property type="component" value="Unassembled WGS sequence"/>
</dbReference>
<protein>
    <submittedName>
        <fullName evidence="1">Methionine biosynthesis protein MetW</fullName>
    </submittedName>
</protein>
<dbReference type="RefSeq" id="WP_150696119.1">
    <property type="nucleotide sequence ID" value="NZ_CABPRZ010000004.1"/>
</dbReference>
<dbReference type="EMBL" id="CABPRZ010000004">
    <property type="protein sequence ID" value="VVD83226.1"/>
    <property type="molecule type" value="Genomic_DNA"/>
</dbReference>
<dbReference type="SUPFAM" id="SSF53335">
    <property type="entry name" value="S-adenosyl-L-methionine-dependent methyltransferases"/>
    <property type="match status" value="1"/>
</dbReference>
<dbReference type="Gene3D" id="3.40.50.150">
    <property type="entry name" value="Vaccinia Virus protein VP39"/>
    <property type="match status" value="1"/>
</dbReference>
<reference evidence="1 2" key="1">
    <citation type="submission" date="2019-08" db="EMBL/GenBank/DDBJ databases">
        <authorList>
            <person name="Peeters C."/>
        </authorList>
    </citation>
    <scope>NUCLEOTIDE SEQUENCE [LARGE SCALE GENOMIC DNA]</scope>
    <source>
        <strain evidence="1 2">LMG 30175</strain>
    </source>
</reference>
<gene>
    <name evidence="1" type="ORF">PTE30175_01163</name>
</gene>
<dbReference type="CDD" id="cd02440">
    <property type="entry name" value="AdoMet_MTases"/>
    <property type="match status" value="1"/>
</dbReference>
<evidence type="ECO:0000313" key="2">
    <source>
        <dbReference type="Proteomes" id="UP000414233"/>
    </source>
</evidence>
<evidence type="ECO:0000313" key="1">
    <source>
        <dbReference type="EMBL" id="VVD83226.1"/>
    </source>
</evidence>
<name>A0A5E4T4Y5_9BURK</name>
<dbReference type="AlphaFoldDB" id="A0A5E4T4Y5"/>
<dbReference type="InterPro" id="IPR029063">
    <property type="entry name" value="SAM-dependent_MTases_sf"/>
</dbReference>
<dbReference type="NCBIfam" id="TIGR02081">
    <property type="entry name" value="metW"/>
    <property type="match status" value="1"/>
</dbReference>
<proteinExistence type="predicted"/>
<dbReference type="OrthoDB" id="9792690at2"/>
<dbReference type="Pfam" id="PF07021">
    <property type="entry name" value="MetW"/>
    <property type="match status" value="1"/>
</dbReference>
<organism evidence="1 2">
    <name type="scientific">Pandoraea terrae</name>
    <dbReference type="NCBI Taxonomy" id="1537710"/>
    <lineage>
        <taxon>Bacteria</taxon>
        <taxon>Pseudomonadati</taxon>
        <taxon>Pseudomonadota</taxon>
        <taxon>Betaproteobacteria</taxon>
        <taxon>Burkholderiales</taxon>
        <taxon>Burkholderiaceae</taxon>
        <taxon>Pandoraea</taxon>
    </lineage>
</organism>
<keyword evidence="2" id="KW-1185">Reference proteome</keyword>